<dbReference type="GO" id="GO:0030313">
    <property type="term" value="C:cell envelope"/>
    <property type="evidence" value="ECO:0007669"/>
    <property type="project" value="UniProtKB-SubCell"/>
</dbReference>
<evidence type="ECO:0000313" key="7">
    <source>
        <dbReference type="EMBL" id="PZR06190.1"/>
    </source>
</evidence>
<sequence length="326" mass="35057">MAPSFGPSSPTHNPRSRFTASKQPRRHAKILPAIATALVVGLTASGCSALSDDDNGKKDVLATFTVLADIARNVAGDHVNVNSLTKPGTEIHGYDPTPSDLKSAAKADLIVSNGLGLEHWLDKLTSNSDAKRVVATDGIEPLPITDGEASGEDNPHAWMSPTNVKKYATTIAKALGDIDPDHKDDYNDNAKKYSAKLDTIGNDLRADLETVPKDKRALVTCEGAFSYLTKDAGLTEHYIWPVNAETEATPQRMKETEEFVREHQVPAVFCESTVDSGPREQIVRATGAKDGGILYVDSLSDQDGPVPTYLDLIRYDADTISKGLTS</sequence>
<dbReference type="PANTHER" id="PTHR42953">
    <property type="entry name" value="HIGH-AFFINITY ZINC UPTAKE SYSTEM PROTEIN ZNUA-RELATED"/>
    <property type="match status" value="1"/>
</dbReference>
<reference evidence="7 8" key="1">
    <citation type="submission" date="2017-08" db="EMBL/GenBank/DDBJ databases">
        <title>Infants hospitalized years apart are colonized by the same room-sourced microbial strains.</title>
        <authorList>
            <person name="Brooks B."/>
            <person name="Olm M.R."/>
            <person name="Firek B.A."/>
            <person name="Baker R."/>
            <person name="Thomas B.C."/>
            <person name="Morowitz M.J."/>
            <person name="Banfield J.F."/>
        </authorList>
    </citation>
    <scope>NUCLEOTIDE SEQUENCE [LARGE SCALE GENOMIC DNA]</scope>
    <source>
        <strain evidence="7">S2_003_000_R1_3</strain>
    </source>
</reference>
<evidence type="ECO:0000256" key="5">
    <source>
        <dbReference type="RuleBase" id="RU003512"/>
    </source>
</evidence>
<comment type="similarity">
    <text evidence="5">Belongs to the bacterial solute-binding protein 9 family.</text>
</comment>
<evidence type="ECO:0000256" key="6">
    <source>
        <dbReference type="SAM" id="MobiDB-lite"/>
    </source>
</evidence>
<evidence type="ECO:0000256" key="4">
    <source>
        <dbReference type="ARBA" id="ARBA00022729"/>
    </source>
</evidence>
<dbReference type="Gene3D" id="3.40.50.1980">
    <property type="entry name" value="Nitrogenase molybdenum iron protein domain"/>
    <property type="match status" value="2"/>
</dbReference>
<dbReference type="Proteomes" id="UP000249432">
    <property type="component" value="Unassembled WGS sequence"/>
</dbReference>
<comment type="subcellular location">
    <subcellularLocation>
        <location evidence="1">Cell envelope</location>
    </subcellularLocation>
</comment>
<dbReference type="CDD" id="cd01137">
    <property type="entry name" value="PsaA"/>
    <property type="match status" value="1"/>
</dbReference>
<dbReference type="GO" id="GO:0030001">
    <property type="term" value="P:metal ion transport"/>
    <property type="evidence" value="ECO:0007669"/>
    <property type="project" value="InterPro"/>
</dbReference>
<proteinExistence type="inferred from homology"/>
<dbReference type="PRINTS" id="PR00690">
    <property type="entry name" value="ADHESNFAMILY"/>
</dbReference>
<dbReference type="EMBL" id="QFRA01000003">
    <property type="protein sequence ID" value="PZR06190.1"/>
    <property type="molecule type" value="Genomic_DNA"/>
</dbReference>
<accession>A0A2W5STM5</accession>
<gene>
    <name evidence="7" type="ORF">DI525_02545</name>
</gene>
<feature type="region of interest" description="Disordered" evidence="6">
    <location>
        <begin position="1"/>
        <end position="25"/>
    </location>
</feature>
<dbReference type="SUPFAM" id="SSF53807">
    <property type="entry name" value="Helical backbone' metal receptor"/>
    <property type="match status" value="1"/>
</dbReference>
<evidence type="ECO:0000256" key="3">
    <source>
        <dbReference type="ARBA" id="ARBA00022723"/>
    </source>
</evidence>
<keyword evidence="3" id="KW-0479">Metal-binding</keyword>
<dbReference type="InterPro" id="IPR050492">
    <property type="entry name" value="Bact_metal-bind_prot9"/>
</dbReference>
<dbReference type="PRINTS" id="PR00691">
    <property type="entry name" value="ADHESINB"/>
</dbReference>
<name>A0A2W5STM5_9CORY</name>
<comment type="caution">
    <text evidence="7">The sequence shown here is derived from an EMBL/GenBank/DDBJ whole genome shotgun (WGS) entry which is preliminary data.</text>
</comment>
<dbReference type="Pfam" id="PF01297">
    <property type="entry name" value="ZnuA"/>
    <property type="match status" value="1"/>
</dbReference>
<dbReference type="InterPro" id="IPR006129">
    <property type="entry name" value="AdhesinB"/>
</dbReference>
<dbReference type="AlphaFoldDB" id="A0A2W5STM5"/>
<organism evidence="7 8">
    <name type="scientific">Corynebacterium kroppenstedtii</name>
    <dbReference type="NCBI Taxonomy" id="161879"/>
    <lineage>
        <taxon>Bacteria</taxon>
        <taxon>Bacillati</taxon>
        <taxon>Actinomycetota</taxon>
        <taxon>Actinomycetes</taxon>
        <taxon>Mycobacteriales</taxon>
        <taxon>Corynebacteriaceae</taxon>
        <taxon>Corynebacterium</taxon>
    </lineage>
</organism>
<dbReference type="PANTHER" id="PTHR42953:SF1">
    <property type="entry name" value="METAL-BINDING PROTEIN HI_0362-RELATED"/>
    <property type="match status" value="1"/>
</dbReference>
<dbReference type="InterPro" id="IPR006127">
    <property type="entry name" value="ZnuA-like"/>
</dbReference>
<evidence type="ECO:0000256" key="2">
    <source>
        <dbReference type="ARBA" id="ARBA00022448"/>
    </source>
</evidence>
<keyword evidence="4" id="KW-0732">Signal</keyword>
<protein>
    <submittedName>
        <fullName evidence="7">Metal ABC transporter substrate-binding protein</fullName>
    </submittedName>
</protein>
<dbReference type="RefSeq" id="WP_303734229.1">
    <property type="nucleotide sequence ID" value="NZ_CAKZHK010000007.1"/>
</dbReference>
<dbReference type="InterPro" id="IPR006128">
    <property type="entry name" value="Lipoprotein_PsaA-like"/>
</dbReference>
<feature type="compositionally biased region" description="Polar residues" evidence="6">
    <location>
        <begin position="1"/>
        <end position="22"/>
    </location>
</feature>
<evidence type="ECO:0000313" key="8">
    <source>
        <dbReference type="Proteomes" id="UP000249432"/>
    </source>
</evidence>
<evidence type="ECO:0000256" key="1">
    <source>
        <dbReference type="ARBA" id="ARBA00004196"/>
    </source>
</evidence>
<dbReference type="GO" id="GO:0046872">
    <property type="term" value="F:metal ion binding"/>
    <property type="evidence" value="ECO:0007669"/>
    <property type="project" value="UniProtKB-KW"/>
</dbReference>
<dbReference type="GO" id="GO:0007155">
    <property type="term" value="P:cell adhesion"/>
    <property type="evidence" value="ECO:0007669"/>
    <property type="project" value="InterPro"/>
</dbReference>
<keyword evidence="2 5" id="KW-0813">Transport</keyword>